<keyword evidence="3" id="KW-1185">Reference proteome</keyword>
<evidence type="ECO:0000256" key="1">
    <source>
        <dbReference type="SAM" id="MobiDB-lite"/>
    </source>
</evidence>
<feature type="compositionally biased region" description="Polar residues" evidence="1">
    <location>
        <begin position="84"/>
        <end position="95"/>
    </location>
</feature>
<reference evidence="2" key="1">
    <citation type="submission" date="2014-09" db="EMBL/GenBank/DDBJ databases">
        <title>Genome sequence of the luminous mushroom Mycena chlorophos for searching fungal bioluminescence genes.</title>
        <authorList>
            <person name="Tanaka Y."/>
            <person name="Kasuga D."/>
            <person name="Oba Y."/>
            <person name="Hase S."/>
            <person name="Sato K."/>
            <person name="Oba Y."/>
            <person name="Sakakibara Y."/>
        </authorList>
    </citation>
    <scope>NUCLEOTIDE SEQUENCE</scope>
</reference>
<proteinExistence type="predicted"/>
<evidence type="ECO:0000313" key="3">
    <source>
        <dbReference type="Proteomes" id="UP000815677"/>
    </source>
</evidence>
<evidence type="ECO:0000313" key="2">
    <source>
        <dbReference type="EMBL" id="GAT42864.1"/>
    </source>
</evidence>
<gene>
    <name evidence="2" type="ORF">MCHLO_00561</name>
</gene>
<name>A0ABQ0KXI5_MYCCL</name>
<feature type="region of interest" description="Disordered" evidence="1">
    <location>
        <begin position="80"/>
        <end position="99"/>
    </location>
</feature>
<sequence length="144" mass="15639">MPPTRVPYQAVDPSLTADIHIHIPCQEHVVLVAALASHSLFSPSTHARQPLYAGIRRRQKRGRGDEATTAVEKMSTCRREYDDGTTTSAATTPRWSSPSSVVGVSLDDGSFPSSITNDARVVVAMPLCISHHRPHWSRGKIATG</sequence>
<organism evidence="2 3">
    <name type="scientific">Mycena chlorophos</name>
    <name type="common">Agaric fungus</name>
    <name type="synonym">Agaricus chlorophos</name>
    <dbReference type="NCBI Taxonomy" id="658473"/>
    <lineage>
        <taxon>Eukaryota</taxon>
        <taxon>Fungi</taxon>
        <taxon>Dikarya</taxon>
        <taxon>Basidiomycota</taxon>
        <taxon>Agaricomycotina</taxon>
        <taxon>Agaricomycetes</taxon>
        <taxon>Agaricomycetidae</taxon>
        <taxon>Agaricales</taxon>
        <taxon>Marasmiineae</taxon>
        <taxon>Mycenaceae</taxon>
        <taxon>Mycena</taxon>
    </lineage>
</organism>
<protein>
    <submittedName>
        <fullName evidence="2">Uncharacterized protein</fullName>
    </submittedName>
</protein>
<dbReference type="Proteomes" id="UP000815677">
    <property type="component" value="Unassembled WGS sequence"/>
</dbReference>
<accession>A0ABQ0KXI5</accession>
<dbReference type="EMBL" id="DF838350">
    <property type="protein sequence ID" value="GAT42864.1"/>
    <property type="molecule type" value="Genomic_DNA"/>
</dbReference>